<evidence type="ECO:0000313" key="3">
    <source>
        <dbReference type="EMBL" id="MDN3591071.1"/>
    </source>
</evidence>
<dbReference type="SUPFAM" id="SSF48619">
    <property type="entry name" value="Phospholipase A2, PLA2"/>
    <property type="match status" value="1"/>
</dbReference>
<protein>
    <recommendedName>
        <fullName evidence="5">Phospholipase A2 domain-containing protein</fullName>
    </recommendedName>
</protein>
<gene>
    <name evidence="3" type="ORF">QWZ12_10650</name>
</gene>
<dbReference type="CDD" id="cd00618">
    <property type="entry name" value="PLA2_like"/>
    <property type="match status" value="1"/>
</dbReference>
<feature type="signal peptide" evidence="2">
    <location>
        <begin position="1"/>
        <end position="22"/>
    </location>
</feature>
<dbReference type="EMBL" id="JAUFPX010000006">
    <property type="protein sequence ID" value="MDN3591071.1"/>
    <property type="molecule type" value="Genomic_DNA"/>
</dbReference>
<evidence type="ECO:0008006" key="5">
    <source>
        <dbReference type="Google" id="ProtNLM"/>
    </source>
</evidence>
<proteinExistence type="predicted"/>
<dbReference type="Gene3D" id="1.20.90.10">
    <property type="entry name" value="Phospholipase A2 domain"/>
    <property type="match status" value="1"/>
</dbReference>
<dbReference type="RefSeq" id="WP_238222188.1">
    <property type="nucleotide sequence ID" value="NZ_BPQD01000003.1"/>
</dbReference>
<keyword evidence="2" id="KW-0732">Signal</keyword>
<dbReference type="Proteomes" id="UP001224644">
    <property type="component" value="Unassembled WGS sequence"/>
</dbReference>
<accession>A0ABT8BI47</accession>
<comment type="caution">
    <text evidence="3">The sequence shown here is derived from an EMBL/GenBank/DDBJ whole genome shotgun (WGS) entry which is preliminary data.</text>
</comment>
<keyword evidence="4" id="KW-1185">Reference proteome</keyword>
<evidence type="ECO:0000256" key="2">
    <source>
        <dbReference type="SAM" id="SignalP"/>
    </source>
</evidence>
<dbReference type="InterPro" id="IPR036444">
    <property type="entry name" value="PLipase_A2_dom_sf"/>
</dbReference>
<feature type="chain" id="PRO_5046313157" description="Phospholipase A2 domain-containing protein" evidence="2">
    <location>
        <begin position="23"/>
        <end position="150"/>
    </location>
</feature>
<reference evidence="4" key="1">
    <citation type="journal article" date="2019" name="Int. J. Syst. Evol. Microbiol.">
        <title>The Global Catalogue of Microorganisms (GCM) 10K type strain sequencing project: providing services to taxonomists for standard genome sequencing and annotation.</title>
        <authorList>
            <consortium name="The Broad Institute Genomics Platform"/>
            <consortium name="The Broad Institute Genome Sequencing Center for Infectious Disease"/>
            <person name="Wu L."/>
            <person name="Ma J."/>
        </authorList>
    </citation>
    <scope>NUCLEOTIDE SEQUENCE [LARGE SCALE GENOMIC DNA]</scope>
    <source>
        <strain evidence="4">CECT 7069</strain>
    </source>
</reference>
<sequence>MTYRTVGYLLAVWLGMTCLAQAQPAGGGPALLFHGNYCGPGNNAPLPPVDALDAACARHDACYPASALPSRRCNLRLQWEADRLSRDPRLPDDLRALAGFVAAGAALLPFDPNTMVAEAEGDRSGVPGRRAGQQRRSKITPGSSMPFPRG</sequence>
<name>A0ABT8BI47_9HYPH</name>
<evidence type="ECO:0000313" key="4">
    <source>
        <dbReference type="Proteomes" id="UP001224644"/>
    </source>
</evidence>
<evidence type="ECO:0000256" key="1">
    <source>
        <dbReference type="SAM" id="MobiDB-lite"/>
    </source>
</evidence>
<feature type="region of interest" description="Disordered" evidence="1">
    <location>
        <begin position="118"/>
        <end position="150"/>
    </location>
</feature>
<organism evidence="3 4">
    <name type="scientific">Methylobacterium adhaesivum</name>
    <dbReference type="NCBI Taxonomy" id="333297"/>
    <lineage>
        <taxon>Bacteria</taxon>
        <taxon>Pseudomonadati</taxon>
        <taxon>Pseudomonadota</taxon>
        <taxon>Alphaproteobacteria</taxon>
        <taxon>Hyphomicrobiales</taxon>
        <taxon>Methylobacteriaceae</taxon>
        <taxon>Methylobacterium</taxon>
    </lineage>
</organism>